<keyword evidence="1" id="KW-0694">RNA-binding</keyword>
<evidence type="ECO:0000313" key="6">
    <source>
        <dbReference type="Proteomes" id="UP000692954"/>
    </source>
</evidence>
<dbReference type="PROSITE" id="PS50102">
    <property type="entry name" value="RRM"/>
    <property type="match status" value="1"/>
</dbReference>
<evidence type="ECO:0000256" key="1">
    <source>
        <dbReference type="PROSITE-ProRule" id="PRU00176"/>
    </source>
</evidence>
<comment type="caution">
    <text evidence="5">The sequence shown here is derived from an EMBL/GenBank/DDBJ whole genome shotgun (WGS) entry which is preliminary data.</text>
</comment>
<evidence type="ECO:0000256" key="2">
    <source>
        <dbReference type="SAM" id="Coils"/>
    </source>
</evidence>
<dbReference type="SMART" id="SM00360">
    <property type="entry name" value="RRM"/>
    <property type="match status" value="3"/>
</dbReference>
<keyword evidence="2" id="KW-0175">Coiled coil</keyword>
<dbReference type="GO" id="GO:0003723">
    <property type="term" value="F:RNA binding"/>
    <property type="evidence" value="ECO:0007669"/>
    <property type="project" value="UniProtKB-UniRule"/>
</dbReference>
<gene>
    <name evidence="5" type="ORF">PSON_ATCC_30995.1.T0480213</name>
</gene>
<proteinExistence type="predicted"/>
<reference evidence="5" key="1">
    <citation type="submission" date="2021-01" db="EMBL/GenBank/DDBJ databases">
        <authorList>
            <consortium name="Genoscope - CEA"/>
            <person name="William W."/>
        </authorList>
    </citation>
    <scope>NUCLEOTIDE SEQUENCE</scope>
</reference>
<keyword evidence="6" id="KW-1185">Reference proteome</keyword>
<evidence type="ECO:0000259" key="4">
    <source>
        <dbReference type="PROSITE" id="PS50102"/>
    </source>
</evidence>
<dbReference type="AlphaFoldDB" id="A0A8S1N2Q3"/>
<dbReference type="OrthoDB" id="302770at2759"/>
<feature type="compositionally biased region" description="Polar residues" evidence="3">
    <location>
        <begin position="118"/>
        <end position="131"/>
    </location>
</feature>
<name>A0A8S1N2Q3_9CILI</name>
<dbReference type="PANTHER" id="PTHR15592">
    <property type="entry name" value="MATRIN 3/NUCLEAR PROTEIN 220-RELATED"/>
    <property type="match status" value="1"/>
</dbReference>
<dbReference type="Pfam" id="PF13893">
    <property type="entry name" value="RRM_5"/>
    <property type="match status" value="2"/>
</dbReference>
<dbReference type="CDD" id="cd12422">
    <property type="entry name" value="RRM2_PTBP1_hnRNPL_like"/>
    <property type="match status" value="1"/>
</dbReference>
<dbReference type="FunFam" id="3.30.70.330:FF:000566">
    <property type="entry name" value="Uncharacterized protein"/>
    <property type="match status" value="1"/>
</dbReference>
<dbReference type="EMBL" id="CAJJDN010000048">
    <property type="protein sequence ID" value="CAD8085549.1"/>
    <property type="molecule type" value="Genomic_DNA"/>
</dbReference>
<feature type="domain" description="RRM" evidence="4">
    <location>
        <begin position="261"/>
        <end position="334"/>
    </location>
</feature>
<feature type="region of interest" description="Disordered" evidence="3">
    <location>
        <begin position="99"/>
        <end position="131"/>
    </location>
</feature>
<evidence type="ECO:0000313" key="5">
    <source>
        <dbReference type="EMBL" id="CAD8085549.1"/>
    </source>
</evidence>
<evidence type="ECO:0000256" key="3">
    <source>
        <dbReference type="SAM" id="MobiDB-lite"/>
    </source>
</evidence>
<feature type="coiled-coil region" evidence="2">
    <location>
        <begin position="221"/>
        <end position="258"/>
    </location>
</feature>
<accession>A0A8S1N2Q3</accession>
<sequence length="456" mass="53691">MALTKVVLLCIQNKKQLTITHDQIYKHFCQYGQIDKILIFEKTQIWKVFLETKNKEAAQNLIKLCNNNILNCDTSLRMQLYPSNLENVTFSDSNFAGKDYSKQKEKRDSYNSTDDEQTSVSSQGEQNPNQNSIKNYQQNVQQSIYQYQQHLQQRLYEQQVLQMRLQTQSLDLQVPDYLNNLISNQWIDQFIQLGKLLQTQYLLQYQLIDNYINYIKQESANALMEIQNQQKQQQLQQQQQLQNQINNLNNIYTIDQQEKSRVIVAKSFDDSITTIDMLYNIFSIYGNIDKMVYQKDKSTLLVEYHLQKCADQCIEKLNNIMFQGQTLQITYSILQEITFLDELEELGLVEKTIYEERFIGSEATNRYKPKNSFIAASPNDTIFLMNLSDELLNIESIQPFLETEIVDYKFYEDPKQKHSCAIKFKSVEDAMLFLSKNHGKVMADRKILMTFSKKPM</sequence>
<organism evidence="5 6">
    <name type="scientific">Paramecium sonneborni</name>
    <dbReference type="NCBI Taxonomy" id="65129"/>
    <lineage>
        <taxon>Eukaryota</taxon>
        <taxon>Sar</taxon>
        <taxon>Alveolata</taxon>
        <taxon>Ciliophora</taxon>
        <taxon>Intramacronucleata</taxon>
        <taxon>Oligohymenophorea</taxon>
        <taxon>Peniculida</taxon>
        <taxon>Parameciidae</taxon>
        <taxon>Paramecium</taxon>
    </lineage>
</organism>
<dbReference type="InterPro" id="IPR000504">
    <property type="entry name" value="RRM_dom"/>
</dbReference>
<dbReference type="Proteomes" id="UP000692954">
    <property type="component" value="Unassembled WGS sequence"/>
</dbReference>
<feature type="compositionally biased region" description="Basic and acidic residues" evidence="3">
    <location>
        <begin position="99"/>
        <end position="109"/>
    </location>
</feature>
<dbReference type="CDD" id="cd00590">
    <property type="entry name" value="RRM_SF"/>
    <property type="match status" value="1"/>
</dbReference>
<protein>
    <recommendedName>
        <fullName evidence="4">RRM domain-containing protein</fullName>
    </recommendedName>
</protein>